<dbReference type="Proteomes" id="UP000012174">
    <property type="component" value="Unassembled WGS sequence"/>
</dbReference>
<feature type="region of interest" description="Disordered" evidence="1">
    <location>
        <begin position="137"/>
        <end position="175"/>
    </location>
</feature>
<sequence>MCWNRYKGYRICGHRDPEATPLAVERCGEPDRHPWEPECAEKEWKLLHDGSKTACPECCAKEPSVPKMVAAYTSIPRQLMELGLNLAKIEGLQAFGKAGRLEAERERKKGPDNRFYEAFLPAYEAFEVESRRVMYETIDEEETEREEREEREEKEREEKEREEKEKKQREKEAEN</sequence>
<protein>
    <submittedName>
        <fullName evidence="2">Uncharacterized protein</fullName>
    </submittedName>
</protein>
<name>M7SAK7_EUTLA</name>
<accession>M7SAK7</accession>
<dbReference type="AlphaFoldDB" id="M7SAK7"/>
<evidence type="ECO:0000313" key="2">
    <source>
        <dbReference type="EMBL" id="EMR63194.1"/>
    </source>
</evidence>
<organism evidence="2 3">
    <name type="scientific">Eutypa lata (strain UCR-EL1)</name>
    <name type="common">Grapevine dieback disease fungus</name>
    <name type="synonym">Eutypa armeniacae</name>
    <dbReference type="NCBI Taxonomy" id="1287681"/>
    <lineage>
        <taxon>Eukaryota</taxon>
        <taxon>Fungi</taxon>
        <taxon>Dikarya</taxon>
        <taxon>Ascomycota</taxon>
        <taxon>Pezizomycotina</taxon>
        <taxon>Sordariomycetes</taxon>
        <taxon>Xylariomycetidae</taxon>
        <taxon>Xylariales</taxon>
        <taxon>Diatrypaceae</taxon>
        <taxon>Eutypa</taxon>
    </lineage>
</organism>
<feature type="compositionally biased region" description="Basic and acidic residues" evidence="1">
    <location>
        <begin position="145"/>
        <end position="175"/>
    </location>
</feature>
<proteinExistence type="predicted"/>
<evidence type="ECO:0000313" key="3">
    <source>
        <dbReference type="Proteomes" id="UP000012174"/>
    </source>
</evidence>
<dbReference type="OrthoDB" id="4745217at2759"/>
<dbReference type="KEGG" id="ela:UCREL1_9860"/>
<reference evidence="3" key="1">
    <citation type="journal article" date="2013" name="Genome Announc.">
        <title>Draft genome sequence of the grapevine dieback fungus Eutypa lata UCR-EL1.</title>
        <authorList>
            <person name="Blanco-Ulate B."/>
            <person name="Rolshausen P.E."/>
            <person name="Cantu D."/>
        </authorList>
    </citation>
    <scope>NUCLEOTIDE SEQUENCE [LARGE SCALE GENOMIC DNA]</scope>
    <source>
        <strain evidence="3">UCR-EL1</strain>
    </source>
</reference>
<gene>
    <name evidence="2" type="ORF">UCREL1_9860</name>
</gene>
<keyword evidence="3" id="KW-1185">Reference proteome</keyword>
<dbReference type="EMBL" id="KB707259">
    <property type="protein sequence ID" value="EMR63194.1"/>
    <property type="molecule type" value="Genomic_DNA"/>
</dbReference>
<dbReference type="HOGENOM" id="CLU_1532544_0_0_1"/>
<evidence type="ECO:0000256" key="1">
    <source>
        <dbReference type="SAM" id="MobiDB-lite"/>
    </source>
</evidence>